<dbReference type="Proteomes" id="UP001196413">
    <property type="component" value="Unassembled WGS sequence"/>
</dbReference>
<evidence type="ECO:0000313" key="2">
    <source>
        <dbReference type="Proteomes" id="UP001196413"/>
    </source>
</evidence>
<accession>A0AAD5MD78</accession>
<comment type="caution">
    <text evidence="1">The sequence shown here is derived from an EMBL/GenBank/DDBJ whole genome shotgun (WGS) entry which is preliminary data.</text>
</comment>
<dbReference type="EMBL" id="JAHQIW010002562">
    <property type="protein sequence ID" value="KAJ1355730.1"/>
    <property type="molecule type" value="Genomic_DNA"/>
</dbReference>
<dbReference type="AlphaFoldDB" id="A0AAD5MD78"/>
<name>A0AAD5MD78_PARTN</name>
<gene>
    <name evidence="1" type="ORF">KIN20_013251</name>
</gene>
<proteinExistence type="predicted"/>
<organism evidence="1 2">
    <name type="scientific">Parelaphostrongylus tenuis</name>
    <name type="common">Meningeal worm</name>
    <dbReference type="NCBI Taxonomy" id="148309"/>
    <lineage>
        <taxon>Eukaryota</taxon>
        <taxon>Metazoa</taxon>
        <taxon>Ecdysozoa</taxon>
        <taxon>Nematoda</taxon>
        <taxon>Chromadorea</taxon>
        <taxon>Rhabditida</taxon>
        <taxon>Rhabditina</taxon>
        <taxon>Rhabditomorpha</taxon>
        <taxon>Strongyloidea</taxon>
        <taxon>Metastrongylidae</taxon>
        <taxon>Parelaphostrongylus</taxon>
    </lineage>
</organism>
<protein>
    <submittedName>
        <fullName evidence="1">Uncharacterized protein</fullName>
    </submittedName>
</protein>
<sequence>MSHQRKKELENLNQLKTYFCISFGDELSSFLLQQTTLFLIFVTNLNRVTHMTSYTITHCTSGRCCCPTQALTHHFTLQSRLAAFRRTKLEHDRTSTELSSHAQSDYHHLRSVIQHLHMVNFKDYSHLEMIDESERER</sequence>
<evidence type="ECO:0000313" key="1">
    <source>
        <dbReference type="EMBL" id="KAJ1355730.1"/>
    </source>
</evidence>
<keyword evidence="2" id="KW-1185">Reference proteome</keyword>
<reference evidence="1" key="1">
    <citation type="submission" date="2021-06" db="EMBL/GenBank/DDBJ databases">
        <title>Parelaphostrongylus tenuis whole genome reference sequence.</title>
        <authorList>
            <person name="Garwood T.J."/>
            <person name="Larsen P.A."/>
            <person name="Fountain-Jones N.M."/>
            <person name="Garbe J.R."/>
            <person name="Macchietto M.G."/>
            <person name="Kania S.A."/>
            <person name="Gerhold R.W."/>
            <person name="Richards J.E."/>
            <person name="Wolf T.M."/>
        </authorList>
    </citation>
    <scope>NUCLEOTIDE SEQUENCE</scope>
    <source>
        <strain evidence="1">MNPRO001-30</strain>
        <tissue evidence="1">Meninges</tissue>
    </source>
</reference>